<dbReference type="InterPro" id="IPR029058">
    <property type="entry name" value="AB_hydrolase_fold"/>
</dbReference>
<dbReference type="Pfam" id="PF00668">
    <property type="entry name" value="Condensation"/>
    <property type="match status" value="1"/>
</dbReference>
<dbReference type="InterPro" id="IPR009081">
    <property type="entry name" value="PP-bd_ACP"/>
</dbReference>
<dbReference type="Gene3D" id="1.25.40.10">
    <property type="entry name" value="Tetratricopeptide repeat domain"/>
    <property type="match status" value="1"/>
</dbReference>
<evidence type="ECO:0000256" key="3">
    <source>
        <dbReference type="PROSITE-ProRule" id="PRU00339"/>
    </source>
</evidence>
<dbReference type="SUPFAM" id="SSF48452">
    <property type="entry name" value="TPR-like"/>
    <property type="match status" value="1"/>
</dbReference>
<evidence type="ECO:0000313" key="5">
    <source>
        <dbReference type="EMBL" id="CUH62499.1"/>
    </source>
</evidence>
<gene>
    <name evidence="6" type="primary">dhbF_1</name>
    <name evidence="5" type="ORF">TL5118_00047</name>
    <name evidence="6" type="ORF">TL5120_00078</name>
</gene>
<reference evidence="5 7" key="2">
    <citation type="submission" date="2015-09" db="EMBL/GenBank/DDBJ databases">
        <authorList>
            <person name="Rodrigo-Torres L."/>
            <person name="Arahal D.R."/>
        </authorList>
    </citation>
    <scope>NUCLEOTIDE SEQUENCE [LARGE SCALE GENOMIC DNA]</scope>
    <source>
        <strain evidence="5 7">CECT 5118</strain>
    </source>
</reference>
<dbReference type="PROSITE" id="PS50005">
    <property type="entry name" value="TPR"/>
    <property type="match status" value="1"/>
</dbReference>
<dbReference type="Proteomes" id="UP000051887">
    <property type="component" value="Unassembled WGS sequence"/>
</dbReference>
<dbReference type="GO" id="GO:0044550">
    <property type="term" value="P:secondary metabolite biosynthetic process"/>
    <property type="evidence" value="ECO:0007669"/>
    <property type="project" value="TreeGrafter"/>
</dbReference>
<name>A0A0P1G7R0_9RHOB</name>
<accession>A0A0P1G7R0</accession>
<evidence type="ECO:0000313" key="6">
    <source>
        <dbReference type="EMBL" id="CUH70305.1"/>
    </source>
</evidence>
<dbReference type="PROSITE" id="PS50075">
    <property type="entry name" value="CARRIER"/>
    <property type="match status" value="1"/>
</dbReference>
<dbReference type="PROSITE" id="PS00455">
    <property type="entry name" value="AMP_BINDING"/>
    <property type="match status" value="1"/>
</dbReference>
<protein>
    <submittedName>
        <fullName evidence="6">Dimodular nonribosomal peptide synthase</fullName>
    </submittedName>
</protein>
<dbReference type="SUPFAM" id="SSF56801">
    <property type="entry name" value="Acetyl-CoA synthetase-like"/>
    <property type="match status" value="1"/>
</dbReference>
<dbReference type="InterPro" id="IPR042099">
    <property type="entry name" value="ANL_N_sf"/>
</dbReference>
<organism evidence="6 8">
    <name type="scientific">Thalassovita autumnalis</name>
    <dbReference type="NCBI Taxonomy" id="2072972"/>
    <lineage>
        <taxon>Bacteria</taxon>
        <taxon>Pseudomonadati</taxon>
        <taxon>Pseudomonadota</taxon>
        <taxon>Alphaproteobacteria</taxon>
        <taxon>Rhodobacterales</taxon>
        <taxon>Roseobacteraceae</taxon>
        <taxon>Thalassovita</taxon>
    </lineage>
</organism>
<dbReference type="InterPro" id="IPR045851">
    <property type="entry name" value="AMP-bd_C_sf"/>
</dbReference>
<dbReference type="Gene3D" id="3.30.559.30">
    <property type="entry name" value="Nonribosomal peptide synthetase, condensation domain"/>
    <property type="match status" value="1"/>
</dbReference>
<evidence type="ECO:0000256" key="1">
    <source>
        <dbReference type="ARBA" id="ARBA00022450"/>
    </source>
</evidence>
<dbReference type="SUPFAM" id="SSF47336">
    <property type="entry name" value="ACP-like"/>
    <property type="match status" value="1"/>
</dbReference>
<dbReference type="InterPro" id="IPR001242">
    <property type="entry name" value="Condensation_dom"/>
</dbReference>
<keyword evidence="2" id="KW-0597">Phosphoprotein</keyword>
<feature type="domain" description="Carrier" evidence="4">
    <location>
        <begin position="950"/>
        <end position="1025"/>
    </location>
</feature>
<dbReference type="GO" id="GO:0005737">
    <property type="term" value="C:cytoplasm"/>
    <property type="evidence" value="ECO:0007669"/>
    <property type="project" value="TreeGrafter"/>
</dbReference>
<proteinExistence type="predicted"/>
<dbReference type="InterPro" id="IPR011990">
    <property type="entry name" value="TPR-like_helical_dom_sf"/>
</dbReference>
<dbReference type="InterPro" id="IPR020806">
    <property type="entry name" value="PKS_PP-bd"/>
</dbReference>
<dbReference type="InterPro" id="IPR023213">
    <property type="entry name" value="CAT-like_dom_sf"/>
</dbReference>
<dbReference type="SMART" id="SM00823">
    <property type="entry name" value="PKS_PP"/>
    <property type="match status" value="1"/>
</dbReference>
<dbReference type="Pfam" id="PF00550">
    <property type="entry name" value="PP-binding"/>
    <property type="match status" value="1"/>
</dbReference>
<dbReference type="Proteomes" id="UP000051086">
    <property type="component" value="Unassembled WGS sequence"/>
</dbReference>
<dbReference type="InterPro" id="IPR019734">
    <property type="entry name" value="TPR_rpt"/>
</dbReference>
<dbReference type="SUPFAM" id="SSF53474">
    <property type="entry name" value="alpha/beta-Hydrolases"/>
    <property type="match status" value="1"/>
</dbReference>
<dbReference type="PANTHER" id="PTHR45527">
    <property type="entry name" value="NONRIBOSOMAL PEPTIDE SYNTHETASE"/>
    <property type="match status" value="1"/>
</dbReference>
<evidence type="ECO:0000313" key="8">
    <source>
        <dbReference type="Proteomes" id="UP000051887"/>
    </source>
</evidence>
<dbReference type="Gene3D" id="3.40.50.1820">
    <property type="entry name" value="alpha/beta hydrolase"/>
    <property type="match status" value="1"/>
</dbReference>
<evidence type="ECO:0000313" key="7">
    <source>
        <dbReference type="Proteomes" id="UP000051086"/>
    </source>
</evidence>
<dbReference type="InterPro" id="IPR036736">
    <property type="entry name" value="ACP-like_sf"/>
</dbReference>
<keyword evidence="1" id="KW-0596">Phosphopantetheine</keyword>
<dbReference type="SUPFAM" id="SSF52777">
    <property type="entry name" value="CoA-dependent acyltransferases"/>
    <property type="match status" value="2"/>
</dbReference>
<evidence type="ECO:0000259" key="4">
    <source>
        <dbReference type="PROSITE" id="PS50075"/>
    </source>
</evidence>
<evidence type="ECO:0000256" key="2">
    <source>
        <dbReference type="ARBA" id="ARBA00022553"/>
    </source>
</evidence>
<dbReference type="InterPro" id="IPR020845">
    <property type="entry name" value="AMP-binding_CS"/>
</dbReference>
<dbReference type="GO" id="GO:0003824">
    <property type="term" value="F:catalytic activity"/>
    <property type="evidence" value="ECO:0007669"/>
    <property type="project" value="InterPro"/>
</dbReference>
<feature type="repeat" description="TPR" evidence="3">
    <location>
        <begin position="1391"/>
        <end position="1424"/>
    </location>
</feature>
<dbReference type="GO" id="GO:0043041">
    <property type="term" value="P:amino acid activation for nonribosomal peptide biosynthetic process"/>
    <property type="evidence" value="ECO:0007669"/>
    <property type="project" value="TreeGrafter"/>
</dbReference>
<dbReference type="Gene3D" id="3.40.50.12780">
    <property type="entry name" value="N-terminal domain of ligase-like"/>
    <property type="match status" value="1"/>
</dbReference>
<sequence>MWALQELAPDSGAALVSRAWRISGQLNVAQLHQAAQQLVMAHDALRSRLVLADGCLQVEVAASAQVDFETLDLRQKPADLDAQIAECRRMAFAPEAPSLMRLRLYQIGAQDWVLLLVHHHAVLDGWSVTRLLEDLRRTYGAPSEALTPPSYGWGAYLSALSVADRSAAPGPQSGELEPLQLPYDYERRGTDLSGRALWLHLTAAERQGIEALAADLHVGAAAVLMAAWRLTLARISGQAEFALGTVLFGRNAPEVQSLLGGFVQTANSQVPLRSGMTFGQLCQAEQGASADLLGQEGTLDGDLSRDSFQATFNYRGYPTRGLTLEGSNCEEYALEAQTAAFPLGFNVEPDGAGYAIELLWQRACFQEETVARIAAEFREVLAAGLARSKAAIWPLNLTEAERDARLLNGDSGFWASTQGIVPVRAQLERTFESNKGSVALRHGDLEWDYADLDRHSALWAYSLMQRDLGPGDLVAIALPRGPAFLAAVIGAFRAGCAFVPLSPEDPPHRLAQMLRHAQPKVLIAEVEMGAELNAQLAQNATGKNAQELAVLAAPDAAETVMAAKDFAPNLAPDTLAYVMFTSGSSGTPKGVAVSFDALSAQLCVQSQVFKLRPKGRFLSGCSVTFDVVLLEWLLPLIAGAELVMLEDRYRRDPWKIVEMSEERRFDVLSATPTLWQMLLNAGLRGHDRLTMLTGGETLPASIQNELLQRTDRLLNGYGPTEATVATSMDLIDGPAELTPTHAATASSVGYVLPGYLVAVVNPDGQPVWPGQMGEVWVHGQGLALGYHNDPVRSAVSFPKDPPGLPKGRWYRTGDLGRVLLDGRLGYAGRIDAQVKISGQRIELGEVEAAAIASGLLKAAGAYVFERQGRQTLAMHIVPASDTPFENPSETLKADLLRHLRRALPATWVPSHLFEIDALPVNSAGKLDRRALQNLCLEELRSAETSPDAAATTVDIAPVVQQAWTAALGTAPVAADVDFFDLGGNSAQFIGLLATLREQTKAHLPVDHAFERPTPAALTDLLREEKRLSLPDPLVVARQAEASETTKTPLVFVPGVMPISPNLVSLLQMLPQDQSVYQFHRKPIPYIGPLVEFADHTKHYAQIADEVFGETEIHVCGFSHGGGVAVETVRALQALGHRPQLTILDHGLGLKVQDRPDFLTASQQDRANCLRSAHHFHPVEGDISFFRSSGGLYGMSMLAKGWEDYATGTVTIYTAIARHSNLLTGGAKDLAGAVQRSVPPLAVLHPQPGAEARREVAHLIADGKPDAAFDQLRALVEAYPLHPWQAGCAYRLADGLGRGAEGRAVLRRWLAQAPRSVPEGVEPLCWHSGRADAYDQLGQHVRCFLALKRARKECEPIYDLEVNYARKLLYLRQVRAAQKVLEAAQSKWGSEAQLELELGICYAQHGRFEEALALFYQALEVWEDNTRLRLWIKRAERRETRWRRILKRR</sequence>
<dbReference type="NCBIfam" id="TIGR01733">
    <property type="entry name" value="AA-adenyl-dom"/>
    <property type="match status" value="1"/>
</dbReference>
<reference evidence="6 8" key="1">
    <citation type="submission" date="2015-09" db="EMBL/GenBank/DDBJ databases">
        <authorList>
            <consortium name="Swine Surveillance"/>
        </authorList>
    </citation>
    <scope>NUCLEOTIDE SEQUENCE [LARGE SCALE GENOMIC DNA]</scope>
    <source>
        <strain evidence="6 8">5120</strain>
    </source>
</reference>
<dbReference type="CDD" id="cd05930">
    <property type="entry name" value="A_NRPS"/>
    <property type="match status" value="1"/>
</dbReference>
<dbReference type="EMBL" id="CYSC01000003">
    <property type="protein sequence ID" value="CUH70305.1"/>
    <property type="molecule type" value="Genomic_DNA"/>
</dbReference>
<dbReference type="Gene3D" id="3.30.300.30">
    <property type="match status" value="1"/>
</dbReference>
<dbReference type="Pfam" id="PF00501">
    <property type="entry name" value="AMP-binding"/>
    <property type="match status" value="1"/>
</dbReference>
<keyword evidence="3" id="KW-0802">TPR repeat</keyword>
<dbReference type="EMBL" id="CYSB01000004">
    <property type="protein sequence ID" value="CUH62499.1"/>
    <property type="molecule type" value="Genomic_DNA"/>
</dbReference>
<dbReference type="SMART" id="SM00028">
    <property type="entry name" value="TPR"/>
    <property type="match status" value="1"/>
</dbReference>
<keyword evidence="7" id="KW-1185">Reference proteome</keyword>
<dbReference type="GO" id="GO:0031177">
    <property type="term" value="F:phosphopantetheine binding"/>
    <property type="evidence" value="ECO:0007669"/>
    <property type="project" value="InterPro"/>
</dbReference>
<dbReference type="InterPro" id="IPR000873">
    <property type="entry name" value="AMP-dep_synth/lig_dom"/>
</dbReference>
<dbReference type="PANTHER" id="PTHR45527:SF1">
    <property type="entry name" value="FATTY ACID SYNTHASE"/>
    <property type="match status" value="1"/>
</dbReference>
<dbReference type="Gene3D" id="3.30.559.10">
    <property type="entry name" value="Chloramphenicol acetyltransferase-like domain"/>
    <property type="match status" value="1"/>
</dbReference>
<dbReference type="InterPro" id="IPR010071">
    <property type="entry name" value="AA_adenyl_dom"/>
</dbReference>